<dbReference type="EMBL" id="CAUYUJ010016967">
    <property type="protein sequence ID" value="CAK0870483.1"/>
    <property type="molecule type" value="Genomic_DNA"/>
</dbReference>
<evidence type="ECO:0000313" key="1">
    <source>
        <dbReference type="EMBL" id="CAK0870483.1"/>
    </source>
</evidence>
<reference evidence="1" key="1">
    <citation type="submission" date="2023-10" db="EMBL/GenBank/DDBJ databases">
        <authorList>
            <person name="Chen Y."/>
            <person name="Shah S."/>
            <person name="Dougan E. K."/>
            <person name="Thang M."/>
            <person name="Chan C."/>
        </authorList>
    </citation>
    <scope>NUCLEOTIDE SEQUENCE [LARGE SCALE GENOMIC DNA]</scope>
</reference>
<organism evidence="1 2">
    <name type="scientific">Prorocentrum cordatum</name>
    <dbReference type="NCBI Taxonomy" id="2364126"/>
    <lineage>
        <taxon>Eukaryota</taxon>
        <taxon>Sar</taxon>
        <taxon>Alveolata</taxon>
        <taxon>Dinophyceae</taxon>
        <taxon>Prorocentrales</taxon>
        <taxon>Prorocentraceae</taxon>
        <taxon>Prorocentrum</taxon>
    </lineage>
</organism>
<evidence type="ECO:0000313" key="2">
    <source>
        <dbReference type="Proteomes" id="UP001189429"/>
    </source>
</evidence>
<proteinExistence type="predicted"/>
<accession>A0ABN9VEA7</accession>
<sequence>MYVVGCVCPLCGLRIRYVRTARGNLVEDRAFNVRSRLDAFAGKKVVREVTYADVPNFGREDMMKKGDGPNDPLLTVVIQFKGATQKQFITRFLTELGDDGNVFRVLASQRSLFAIGAEAAVAVDEEVVTSLRRKPDGSVVGRLRLVGFLNPNDVLFFEAADKAVTIADYSLKFTRIPGTGEGAAAPAA</sequence>
<protein>
    <submittedName>
        <fullName evidence="1">Uncharacterized protein</fullName>
    </submittedName>
</protein>
<name>A0ABN9VEA7_9DINO</name>
<keyword evidence="2" id="KW-1185">Reference proteome</keyword>
<dbReference type="Proteomes" id="UP001189429">
    <property type="component" value="Unassembled WGS sequence"/>
</dbReference>
<comment type="caution">
    <text evidence="1">The sequence shown here is derived from an EMBL/GenBank/DDBJ whole genome shotgun (WGS) entry which is preliminary data.</text>
</comment>
<gene>
    <name evidence="1" type="ORF">PCOR1329_LOCUS56583</name>
</gene>